<dbReference type="PRINTS" id="PR01549">
    <property type="entry name" value="AUTOINDCRSYN"/>
</dbReference>
<protein>
    <recommendedName>
        <fullName evidence="6">Acyl-homoserine-lactone synthase</fullName>
        <ecNumber evidence="6">2.3.1.184</ecNumber>
    </recommendedName>
    <alternativeName>
        <fullName evidence="6">Autoinducer synthesis protein</fullName>
    </alternativeName>
</protein>
<dbReference type="OrthoDB" id="6169313at2"/>
<name>A0A0A7PN79_9SPHN</name>
<dbReference type="SUPFAM" id="SSF55729">
    <property type="entry name" value="Acyl-CoA N-acyltransferases (Nat)"/>
    <property type="match status" value="1"/>
</dbReference>
<dbReference type="KEGG" id="sphk:SKP52_23070"/>
<gene>
    <name evidence="7" type="ORF">SKP52_23070</name>
</gene>
<keyword evidence="8" id="KW-1185">Reference proteome</keyword>
<dbReference type="AlphaFoldDB" id="A0A0A7PN79"/>
<dbReference type="GO" id="GO:0009372">
    <property type="term" value="P:quorum sensing"/>
    <property type="evidence" value="ECO:0007669"/>
    <property type="project" value="UniProtKB-UniRule"/>
</dbReference>
<evidence type="ECO:0000256" key="2">
    <source>
        <dbReference type="ARBA" id="ARBA00022679"/>
    </source>
</evidence>
<evidence type="ECO:0000256" key="1">
    <source>
        <dbReference type="ARBA" id="ARBA00022654"/>
    </source>
</evidence>
<evidence type="ECO:0000256" key="3">
    <source>
        <dbReference type="ARBA" id="ARBA00022691"/>
    </source>
</evidence>
<proteinExistence type="inferred from homology"/>
<dbReference type="InterPro" id="IPR001690">
    <property type="entry name" value="Autoind_synthase"/>
</dbReference>
<dbReference type="PANTHER" id="PTHR39322">
    <property type="entry name" value="ACYL-HOMOSERINE-LACTONE SYNTHASE"/>
    <property type="match status" value="1"/>
</dbReference>
<evidence type="ECO:0000256" key="6">
    <source>
        <dbReference type="RuleBase" id="RU361135"/>
    </source>
</evidence>
<dbReference type="STRING" id="1515612.SKP52_23070"/>
<dbReference type="InterPro" id="IPR016181">
    <property type="entry name" value="Acyl_CoA_acyltransferase"/>
</dbReference>
<dbReference type="Pfam" id="PF00765">
    <property type="entry name" value="Autoind_synth"/>
    <property type="match status" value="1"/>
</dbReference>
<evidence type="ECO:0000256" key="4">
    <source>
        <dbReference type="ARBA" id="ARBA00022929"/>
    </source>
</evidence>
<sequence length="205" mass="22303">MLSVIDHSNRAHEHQLLRAMFEARKRVFIDLLKWDLPVLADRFEIDHFDDPHATYLIVGDQEGGHLASARLLPTTRPALLDGLFPGLVDGIPPSGPDIFEITRFCLSPGIGARQRRTARDTLLVGLVDYALANGIRSYTGVAELDWFAQIRTFGWDCKALGEAGIYDGRALTSLRIEIDADTPARLKSAGIVSGSAATPVAANAA</sequence>
<dbReference type="RefSeq" id="WP_052181957.1">
    <property type="nucleotide sequence ID" value="NZ_CP009122.1"/>
</dbReference>
<dbReference type="GO" id="GO:0007165">
    <property type="term" value="P:signal transduction"/>
    <property type="evidence" value="ECO:0007669"/>
    <property type="project" value="TreeGrafter"/>
</dbReference>
<evidence type="ECO:0000313" key="8">
    <source>
        <dbReference type="Proteomes" id="UP000030907"/>
    </source>
</evidence>
<evidence type="ECO:0000256" key="5">
    <source>
        <dbReference type="PROSITE-ProRule" id="PRU00533"/>
    </source>
</evidence>
<keyword evidence="4 5" id="KW-0071">Autoinducer synthesis</keyword>
<keyword evidence="3 6" id="KW-0949">S-adenosyl-L-methionine</keyword>
<dbReference type="Proteomes" id="UP000030907">
    <property type="component" value="Chromosome"/>
</dbReference>
<keyword evidence="2 6" id="KW-0808">Transferase</keyword>
<reference evidence="7 8" key="1">
    <citation type="journal article" date="2015" name="Int. J. Syst. Evol. Microbiol.">
        <title>Description of Sphingopyxis fribergensis sp. nov. - a soil bacterium with the ability to degrade styrene and phenylacetic acid.</title>
        <authorList>
            <person name="Oelschlagel M."/>
            <person name="Ruckert C."/>
            <person name="Kalinowski J."/>
            <person name="Schmidt G."/>
            <person name="Schlomann M."/>
            <person name="Tischler D."/>
        </authorList>
    </citation>
    <scope>NUCLEOTIDE SEQUENCE [LARGE SCALE GENOMIC DNA]</scope>
    <source>
        <strain evidence="7 8">Kp5.2</strain>
    </source>
</reference>
<evidence type="ECO:0000313" key="7">
    <source>
        <dbReference type="EMBL" id="AJA11459.1"/>
    </source>
</evidence>
<organism evidence="7 8">
    <name type="scientific">Sphingopyxis fribergensis</name>
    <dbReference type="NCBI Taxonomy" id="1515612"/>
    <lineage>
        <taxon>Bacteria</taxon>
        <taxon>Pseudomonadati</taxon>
        <taxon>Pseudomonadota</taxon>
        <taxon>Alphaproteobacteria</taxon>
        <taxon>Sphingomonadales</taxon>
        <taxon>Sphingomonadaceae</taxon>
        <taxon>Sphingopyxis</taxon>
    </lineage>
</organism>
<dbReference type="EC" id="2.3.1.184" evidence="6"/>
<keyword evidence="1 5" id="KW-0673">Quorum sensing</keyword>
<comment type="similarity">
    <text evidence="5 6">Belongs to the autoinducer synthase family.</text>
</comment>
<accession>A0A0A7PN79</accession>
<dbReference type="GO" id="GO:0061579">
    <property type="term" value="F:N-acyl homoserine lactone synthase activity"/>
    <property type="evidence" value="ECO:0007669"/>
    <property type="project" value="UniProtKB-UniRule"/>
</dbReference>
<dbReference type="HOGENOM" id="CLU_085711_3_0_5"/>
<dbReference type="Gene3D" id="3.40.630.30">
    <property type="match status" value="1"/>
</dbReference>
<dbReference type="PANTHER" id="PTHR39322:SF1">
    <property type="entry name" value="ISOVALERYL-HOMOSERINE LACTONE SYNTHASE"/>
    <property type="match status" value="1"/>
</dbReference>
<comment type="catalytic activity">
    <reaction evidence="6">
        <text>a fatty acyl-[ACP] + S-adenosyl-L-methionine = an N-acyl-L-homoserine lactone + S-methyl-5'-thioadenosine + holo-[ACP] + H(+)</text>
        <dbReference type="Rhea" id="RHEA:10096"/>
        <dbReference type="Rhea" id="RHEA-COMP:9685"/>
        <dbReference type="Rhea" id="RHEA-COMP:14125"/>
        <dbReference type="ChEBI" id="CHEBI:15378"/>
        <dbReference type="ChEBI" id="CHEBI:17509"/>
        <dbReference type="ChEBI" id="CHEBI:55474"/>
        <dbReference type="ChEBI" id="CHEBI:59789"/>
        <dbReference type="ChEBI" id="CHEBI:64479"/>
        <dbReference type="ChEBI" id="CHEBI:138651"/>
        <dbReference type="EC" id="2.3.1.184"/>
    </reaction>
</comment>
<dbReference type="EMBL" id="CP009122">
    <property type="protein sequence ID" value="AJA11459.1"/>
    <property type="molecule type" value="Genomic_DNA"/>
</dbReference>
<dbReference type="PROSITE" id="PS51187">
    <property type="entry name" value="AUTOINDUCER_SYNTH_2"/>
    <property type="match status" value="1"/>
</dbReference>